<protein>
    <submittedName>
        <fullName evidence="2">Uncharacterized protein</fullName>
    </submittedName>
</protein>
<comment type="caution">
    <text evidence="2">The sequence shown here is derived from an EMBL/GenBank/DDBJ whole genome shotgun (WGS) entry which is preliminary data.</text>
</comment>
<gene>
    <name evidence="2" type="ORF">MENT_LOCUS15367</name>
</gene>
<dbReference type="AlphaFoldDB" id="A0A6V7UNE1"/>
<sequence>MNFKDLSGPAAALTADVAEHSKSVNTALAHSKQNVTMTANNASSVKKKKQKQQKVLDPATLGFRAVPDPNRVNAGEIDSVPPALPGTNRKR</sequence>
<dbReference type="Proteomes" id="UP000580250">
    <property type="component" value="Unassembled WGS sequence"/>
</dbReference>
<reference evidence="2 3" key="1">
    <citation type="submission" date="2020-08" db="EMBL/GenBank/DDBJ databases">
        <authorList>
            <person name="Koutsovoulos G."/>
            <person name="Danchin GJ E."/>
        </authorList>
    </citation>
    <scope>NUCLEOTIDE SEQUENCE [LARGE SCALE GENOMIC DNA]</scope>
</reference>
<accession>A0A6V7UNE1</accession>
<name>A0A6V7UNE1_MELEN</name>
<dbReference type="EMBL" id="CAJEWN010000091">
    <property type="protein sequence ID" value="CAD2162350.1"/>
    <property type="molecule type" value="Genomic_DNA"/>
</dbReference>
<organism evidence="2 3">
    <name type="scientific">Meloidogyne enterolobii</name>
    <name type="common">Root-knot nematode worm</name>
    <name type="synonym">Meloidogyne mayaguensis</name>
    <dbReference type="NCBI Taxonomy" id="390850"/>
    <lineage>
        <taxon>Eukaryota</taxon>
        <taxon>Metazoa</taxon>
        <taxon>Ecdysozoa</taxon>
        <taxon>Nematoda</taxon>
        <taxon>Chromadorea</taxon>
        <taxon>Rhabditida</taxon>
        <taxon>Tylenchina</taxon>
        <taxon>Tylenchomorpha</taxon>
        <taxon>Tylenchoidea</taxon>
        <taxon>Meloidogynidae</taxon>
        <taxon>Meloidogyninae</taxon>
        <taxon>Meloidogyne</taxon>
    </lineage>
</organism>
<evidence type="ECO:0000313" key="3">
    <source>
        <dbReference type="Proteomes" id="UP000580250"/>
    </source>
</evidence>
<feature type="region of interest" description="Disordered" evidence="1">
    <location>
        <begin position="63"/>
        <end position="91"/>
    </location>
</feature>
<dbReference type="OrthoDB" id="48509at2759"/>
<proteinExistence type="predicted"/>
<evidence type="ECO:0000256" key="1">
    <source>
        <dbReference type="SAM" id="MobiDB-lite"/>
    </source>
</evidence>
<evidence type="ECO:0000313" key="2">
    <source>
        <dbReference type="EMBL" id="CAD2162350.1"/>
    </source>
</evidence>